<feature type="compositionally biased region" description="Gly residues" evidence="1">
    <location>
        <begin position="217"/>
        <end position="233"/>
    </location>
</feature>
<reference evidence="2 3" key="1">
    <citation type="submission" date="2017-10" db="EMBL/GenBank/DDBJ databases">
        <title>Comparative genomics in systemic dimorphic fungi from Ajellomycetaceae.</title>
        <authorList>
            <person name="Munoz J.F."/>
            <person name="Mcewen J.G."/>
            <person name="Clay O.K."/>
            <person name="Cuomo C.A."/>
        </authorList>
    </citation>
    <scope>NUCLEOTIDE SEQUENCE [LARGE SCALE GENOMIC DNA]</scope>
    <source>
        <strain evidence="2 3">UAMH5409</strain>
    </source>
</reference>
<accession>A0A2B7Y7R4</accession>
<organism evidence="2 3">
    <name type="scientific">Helicocarpus griseus UAMH5409</name>
    <dbReference type="NCBI Taxonomy" id="1447875"/>
    <lineage>
        <taxon>Eukaryota</taxon>
        <taxon>Fungi</taxon>
        <taxon>Dikarya</taxon>
        <taxon>Ascomycota</taxon>
        <taxon>Pezizomycotina</taxon>
        <taxon>Eurotiomycetes</taxon>
        <taxon>Eurotiomycetidae</taxon>
        <taxon>Onygenales</taxon>
        <taxon>Ajellomycetaceae</taxon>
        <taxon>Helicocarpus</taxon>
    </lineage>
</organism>
<keyword evidence="3" id="KW-1185">Reference proteome</keyword>
<dbReference type="OrthoDB" id="5414285at2759"/>
<dbReference type="EMBL" id="PDNB01000010">
    <property type="protein sequence ID" value="PGH17536.1"/>
    <property type="molecule type" value="Genomic_DNA"/>
</dbReference>
<dbReference type="Proteomes" id="UP000223968">
    <property type="component" value="Unassembled WGS sequence"/>
</dbReference>
<proteinExistence type="predicted"/>
<dbReference type="AlphaFoldDB" id="A0A2B7Y7R4"/>
<name>A0A2B7Y7R4_9EURO</name>
<comment type="caution">
    <text evidence="2">The sequence shown here is derived from an EMBL/GenBank/DDBJ whole genome shotgun (WGS) entry which is preliminary data.</text>
</comment>
<feature type="compositionally biased region" description="Basic and acidic residues" evidence="1">
    <location>
        <begin position="237"/>
        <end position="249"/>
    </location>
</feature>
<evidence type="ECO:0000256" key="1">
    <source>
        <dbReference type="SAM" id="MobiDB-lite"/>
    </source>
</evidence>
<dbReference type="STRING" id="1447875.A0A2B7Y7R4"/>
<protein>
    <submittedName>
        <fullName evidence="2">Uncharacterized protein</fullName>
    </submittedName>
</protein>
<evidence type="ECO:0000313" key="3">
    <source>
        <dbReference type="Proteomes" id="UP000223968"/>
    </source>
</evidence>
<sequence>MGTWALLFLLLLLFLVLGYISWILLTHHRFRRAGLPPPPLASFIPFTASFTTHHRYQDSSYPTPRSAGLSGWIKDKWEALRHRRVRGGRAYEETRGEGAARGAAGGYDDVWDSRVGEGGYYEEQELGFAQAGARAGRGGEGRFYGEGDTAYQGAGAAVVPPQPATISTTTVDLGAGEEDLERGRSRSRESPVVGGGGAAAAAQENPFGDGAERSNLGDGGAGAGAGAGVGPAAGRGRSGDRRSAFRESL</sequence>
<feature type="region of interest" description="Disordered" evidence="1">
    <location>
        <begin position="161"/>
        <end position="249"/>
    </location>
</feature>
<evidence type="ECO:0000313" key="2">
    <source>
        <dbReference type="EMBL" id="PGH17536.1"/>
    </source>
</evidence>
<gene>
    <name evidence="2" type="ORF">AJ79_01136</name>
</gene>